<proteinExistence type="predicted"/>
<evidence type="ECO:0000313" key="1">
    <source>
        <dbReference type="EMBL" id="CAB4185799.1"/>
    </source>
</evidence>
<name>A0A6J5QMB4_9CAUD</name>
<accession>A0A6J5QMB4</accession>
<reference evidence="1" key="1">
    <citation type="submission" date="2020-05" db="EMBL/GenBank/DDBJ databases">
        <authorList>
            <person name="Chiriac C."/>
            <person name="Salcher M."/>
            <person name="Ghai R."/>
            <person name="Kavagutti S V."/>
        </authorList>
    </citation>
    <scope>NUCLEOTIDE SEQUENCE</scope>
</reference>
<protein>
    <submittedName>
        <fullName evidence="1">Uncharacterized protein</fullName>
    </submittedName>
</protein>
<organism evidence="1">
    <name type="scientific">uncultured Caudovirales phage</name>
    <dbReference type="NCBI Taxonomy" id="2100421"/>
    <lineage>
        <taxon>Viruses</taxon>
        <taxon>Duplodnaviria</taxon>
        <taxon>Heunggongvirae</taxon>
        <taxon>Uroviricota</taxon>
        <taxon>Caudoviricetes</taxon>
        <taxon>Peduoviridae</taxon>
        <taxon>Maltschvirus</taxon>
        <taxon>Maltschvirus maltsch</taxon>
    </lineage>
</organism>
<gene>
    <name evidence="1" type="ORF">UFOVP1130_128</name>
</gene>
<dbReference type="EMBL" id="LR797078">
    <property type="protein sequence ID" value="CAB4185799.1"/>
    <property type="molecule type" value="Genomic_DNA"/>
</dbReference>
<sequence length="55" mass="5889">MKKLINELHSLAWTLSGTGMVLITLSGQTLKWGIWISVASLVVHLAGALLKGDES</sequence>